<gene>
    <name evidence="5" type="ORF">R3P96_21620</name>
</gene>
<dbReference type="InterPro" id="IPR016461">
    <property type="entry name" value="COMT-like"/>
</dbReference>
<comment type="caution">
    <text evidence="5">The sequence shown here is derived from an EMBL/GenBank/DDBJ whole genome shotgun (WGS) entry which is preliminary data.</text>
</comment>
<protein>
    <submittedName>
        <fullName evidence="5">Methyltransferase</fullName>
    </submittedName>
</protein>
<evidence type="ECO:0000313" key="6">
    <source>
        <dbReference type="Proteomes" id="UP001185755"/>
    </source>
</evidence>
<dbReference type="GO" id="GO:0008168">
    <property type="term" value="F:methyltransferase activity"/>
    <property type="evidence" value="ECO:0007669"/>
    <property type="project" value="UniProtKB-KW"/>
</dbReference>
<sequence>MEEMMQPGWEHLVDSVRSGNTSFEKVFGQDFFSYLHENPERSAGFNQAMSRATESTAAVLPEAFDFARFATIADVGGGDGTLLAAVLREYPSANGILHDTEDGLAQAPETLRRHGLVDRCTLAPGDFFASVPEGADVYLIKSILHDWSDQQCVEILAHCRQVLPADGRVLIIEPVLPEVVDPRSVGLYLGDLNMLVNWGGRERTRQEFDEVCRQAGLEILSVVPLGGPGFCLIEAKAIALGVA</sequence>
<feature type="domain" description="O-methyltransferase C-terminal" evidence="4">
    <location>
        <begin position="9"/>
        <end position="217"/>
    </location>
</feature>
<dbReference type="InterPro" id="IPR029063">
    <property type="entry name" value="SAM-dependent_MTases_sf"/>
</dbReference>
<dbReference type="Gene3D" id="3.40.50.150">
    <property type="entry name" value="Vaccinia Virus protein VP39"/>
    <property type="match status" value="1"/>
</dbReference>
<name>A0ABU4BI97_9NOCA</name>
<keyword evidence="2" id="KW-0808">Transferase</keyword>
<evidence type="ECO:0000256" key="2">
    <source>
        <dbReference type="ARBA" id="ARBA00022679"/>
    </source>
</evidence>
<dbReference type="InterPro" id="IPR001077">
    <property type="entry name" value="COMT_C"/>
</dbReference>
<accession>A0ABU4BI97</accession>
<keyword evidence="3" id="KW-0949">S-adenosyl-L-methionine</keyword>
<dbReference type="Gene3D" id="1.10.287.1350">
    <property type="match status" value="1"/>
</dbReference>
<dbReference type="PANTHER" id="PTHR43712">
    <property type="entry name" value="PUTATIVE (AFU_ORTHOLOGUE AFUA_4G14580)-RELATED"/>
    <property type="match status" value="1"/>
</dbReference>
<evidence type="ECO:0000313" key="5">
    <source>
        <dbReference type="EMBL" id="MDV6263946.1"/>
    </source>
</evidence>
<evidence type="ECO:0000259" key="4">
    <source>
        <dbReference type="Pfam" id="PF00891"/>
    </source>
</evidence>
<dbReference type="GO" id="GO:0032259">
    <property type="term" value="P:methylation"/>
    <property type="evidence" value="ECO:0007669"/>
    <property type="project" value="UniProtKB-KW"/>
</dbReference>
<dbReference type="SUPFAM" id="SSF53335">
    <property type="entry name" value="S-adenosyl-L-methionine-dependent methyltransferases"/>
    <property type="match status" value="1"/>
</dbReference>
<proteinExistence type="predicted"/>
<evidence type="ECO:0000256" key="1">
    <source>
        <dbReference type="ARBA" id="ARBA00022603"/>
    </source>
</evidence>
<keyword evidence="1 5" id="KW-0489">Methyltransferase</keyword>
<evidence type="ECO:0000256" key="3">
    <source>
        <dbReference type="ARBA" id="ARBA00022691"/>
    </source>
</evidence>
<dbReference type="EMBL" id="JAWLJX010000009">
    <property type="protein sequence ID" value="MDV6263946.1"/>
    <property type="molecule type" value="Genomic_DNA"/>
</dbReference>
<reference evidence="5 6" key="1">
    <citation type="submission" date="2023-10" db="EMBL/GenBank/DDBJ databases">
        <title>Development of a sustainable strategy for remediation of hydrocarbon-contaminated territories based on the waste exchange concept.</title>
        <authorList>
            <person name="Krivoruchko A."/>
        </authorList>
    </citation>
    <scope>NUCLEOTIDE SEQUENCE [LARGE SCALE GENOMIC DNA]</scope>
    <source>
        <strain evidence="5 6">IEGM 1323</strain>
    </source>
</reference>
<dbReference type="PROSITE" id="PS51683">
    <property type="entry name" value="SAM_OMT_II"/>
    <property type="match status" value="1"/>
</dbReference>
<dbReference type="CDD" id="cd02440">
    <property type="entry name" value="AdoMet_MTases"/>
    <property type="match status" value="1"/>
</dbReference>
<dbReference type="Pfam" id="PF00891">
    <property type="entry name" value="Methyltransf_2"/>
    <property type="match status" value="1"/>
</dbReference>
<dbReference type="Proteomes" id="UP001185755">
    <property type="component" value="Unassembled WGS sequence"/>
</dbReference>
<dbReference type="PANTHER" id="PTHR43712:SF2">
    <property type="entry name" value="O-METHYLTRANSFERASE CICE"/>
    <property type="match status" value="1"/>
</dbReference>
<organism evidence="5 6">
    <name type="scientific">Rhodococcoides yunnanense</name>
    <dbReference type="NCBI Taxonomy" id="278209"/>
    <lineage>
        <taxon>Bacteria</taxon>
        <taxon>Bacillati</taxon>
        <taxon>Actinomycetota</taxon>
        <taxon>Actinomycetes</taxon>
        <taxon>Mycobacteriales</taxon>
        <taxon>Nocardiaceae</taxon>
        <taxon>Rhodococcoides</taxon>
    </lineage>
</organism>
<dbReference type="RefSeq" id="WP_317566136.1">
    <property type="nucleotide sequence ID" value="NZ_JAWLJX010000009.1"/>
</dbReference>
<keyword evidence="6" id="KW-1185">Reference proteome</keyword>